<evidence type="ECO:0000256" key="3">
    <source>
        <dbReference type="ARBA" id="ARBA00004147"/>
    </source>
</evidence>
<evidence type="ECO:0000256" key="10">
    <source>
        <dbReference type="ARBA" id="ARBA00022722"/>
    </source>
</evidence>
<dbReference type="InterPro" id="IPR027417">
    <property type="entry name" value="P-loop_NTPase"/>
</dbReference>
<keyword evidence="14" id="KW-0378">Hydrolase</keyword>
<evidence type="ECO:0000256" key="8">
    <source>
        <dbReference type="ARBA" id="ARBA00022695"/>
    </source>
</evidence>
<dbReference type="Pfam" id="PF00910">
    <property type="entry name" value="RNA_helicase"/>
    <property type="match status" value="1"/>
</dbReference>
<evidence type="ECO:0000313" key="25">
    <source>
        <dbReference type="Proteomes" id="UP000274766"/>
    </source>
</evidence>
<keyword evidence="15 24" id="KW-0347">Helicase</keyword>
<evidence type="ECO:0000256" key="9">
    <source>
        <dbReference type="ARBA" id="ARBA00022705"/>
    </source>
</evidence>
<evidence type="ECO:0000256" key="20">
    <source>
        <dbReference type="ARBA" id="ARBA00030754"/>
    </source>
</evidence>
<dbReference type="PROSITE" id="PS52020">
    <property type="entry name" value="CRESS_DNA_REP"/>
    <property type="match status" value="1"/>
</dbReference>
<dbReference type="Proteomes" id="UP000274766">
    <property type="component" value="Segment"/>
</dbReference>
<comment type="cofactor">
    <cofactor evidence="1">
        <name>Mn(2+)</name>
        <dbReference type="ChEBI" id="CHEBI:29035"/>
    </cofactor>
</comment>
<keyword evidence="6" id="KW-1048">Host nucleus</keyword>
<dbReference type="InterPro" id="IPR000605">
    <property type="entry name" value="Helicase_SF3_ssDNA/RNA_vir"/>
</dbReference>
<dbReference type="GO" id="GO:0042025">
    <property type="term" value="C:host cell nucleus"/>
    <property type="evidence" value="ECO:0007669"/>
    <property type="project" value="UniProtKB-SubCell"/>
</dbReference>
<keyword evidence="8" id="KW-0548">Nucleotidyltransferase</keyword>
<evidence type="ECO:0000256" key="21">
    <source>
        <dbReference type="ARBA" id="ARBA00032243"/>
    </source>
</evidence>
<accession>A0A345MYK1</accession>
<comment type="catalytic activity">
    <reaction evidence="22">
        <text>ATP + H2O = ADP + phosphate + H(+)</text>
        <dbReference type="Rhea" id="RHEA:13065"/>
        <dbReference type="ChEBI" id="CHEBI:15377"/>
        <dbReference type="ChEBI" id="CHEBI:15378"/>
        <dbReference type="ChEBI" id="CHEBI:30616"/>
        <dbReference type="ChEBI" id="CHEBI:43474"/>
        <dbReference type="ChEBI" id="CHEBI:456216"/>
    </reaction>
</comment>
<feature type="domain" description="CRESS-DNA virus Rep endonuclease" evidence="23">
    <location>
        <begin position="8"/>
        <end position="104"/>
    </location>
</feature>
<evidence type="ECO:0000256" key="7">
    <source>
        <dbReference type="ARBA" id="ARBA00022679"/>
    </source>
</evidence>
<evidence type="ECO:0000256" key="16">
    <source>
        <dbReference type="ARBA" id="ARBA00022840"/>
    </source>
</evidence>
<dbReference type="GO" id="GO:0003677">
    <property type="term" value="F:DNA binding"/>
    <property type="evidence" value="ECO:0007669"/>
    <property type="project" value="UniProtKB-KW"/>
</dbReference>
<evidence type="ECO:0000256" key="19">
    <source>
        <dbReference type="ARBA" id="ARBA00023268"/>
    </source>
</evidence>
<evidence type="ECO:0000256" key="22">
    <source>
        <dbReference type="ARBA" id="ARBA00049360"/>
    </source>
</evidence>
<evidence type="ECO:0000256" key="6">
    <source>
        <dbReference type="ARBA" id="ARBA00022562"/>
    </source>
</evidence>
<evidence type="ECO:0000256" key="2">
    <source>
        <dbReference type="ARBA" id="ARBA00001946"/>
    </source>
</evidence>
<organism evidence="24 25">
    <name type="scientific">Circoviridae sp</name>
    <dbReference type="NCBI Taxonomy" id="1954248"/>
    <lineage>
        <taxon>Viruses</taxon>
        <taxon>Monodnaviria</taxon>
        <taxon>Shotokuvirae</taxon>
        <taxon>Cressdnaviricota</taxon>
        <taxon>Arfiviricetes</taxon>
        <taxon>Rohanvirales</taxon>
        <taxon>Nenyaviridae</taxon>
        <taxon>Galvornvirus</taxon>
        <taxon>Galvornvirus isengard</taxon>
    </lineage>
</organism>
<evidence type="ECO:0000256" key="13">
    <source>
        <dbReference type="ARBA" id="ARBA00022759"/>
    </source>
</evidence>
<protein>
    <recommendedName>
        <fullName evidence="5">Replication-associated protein</fullName>
    </recommendedName>
    <alternativeName>
        <fullName evidence="20">ATP-dependent helicase Rep</fullName>
    </alternativeName>
    <alternativeName>
        <fullName evidence="21">RepP</fullName>
    </alternativeName>
</protein>
<keyword evidence="16" id="KW-0067">ATP-binding</keyword>
<evidence type="ECO:0000256" key="14">
    <source>
        <dbReference type="ARBA" id="ARBA00022801"/>
    </source>
</evidence>
<dbReference type="Pfam" id="PF02407">
    <property type="entry name" value="Viral_Rep"/>
    <property type="match status" value="1"/>
</dbReference>
<evidence type="ECO:0000259" key="23">
    <source>
        <dbReference type="PROSITE" id="PS52020"/>
    </source>
</evidence>
<evidence type="ECO:0000256" key="11">
    <source>
        <dbReference type="ARBA" id="ARBA00022723"/>
    </source>
</evidence>
<evidence type="ECO:0000313" key="24">
    <source>
        <dbReference type="EMBL" id="AXH76451.1"/>
    </source>
</evidence>
<dbReference type="EMBL" id="MH617385">
    <property type="protein sequence ID" value="AXH76451.1"/>
    <property type="molecule type" value="Genomic_DNA"/>
</dbReference>
<evidence type="ECO:0000256" key="17">
    <source>
        <dbReference type="ARBA" id="ARBA00023124"/>
    </source>
</evidence>
<evidence type="ECO:0000256" key="5">
    <source>
        <dbReference type="ARBA" id="ARBA00014531"/>
    </source>
</evidence>
<comment type="cofactor">
    <cofactor evidence="2">
        <name>Mg(2+)</name>
        <dbReference type="ChEBI" id="CHEBI:18420"/>
    </cofactor>
</comment>
<dbReference type="GO" id="GO:0016779">
    <property type="term" value="F:nucleotidyltransferase activity"/>
    <property type="evidence" value="ECO:0007669"/>
    <property type="project" value="UniProtKB-KW"/>
</dbReference>
<keyword evidence="9" id="KW-0235">DNA replication</keyword>
<keyword evidence="11" id="KW-0479">Metal-binding</keyword>
<evidence type="ECO:0000256" key="15">
    <source>
        <dbReference type="ARBA" id="ARBA00022806"/>
    </source>
</evidence>
<comment type="similarity">
    <text evidence="4">Belongs to the nanoviruses/circoviruses replication-associated protein family.</text>
</comment>
<evidence type="ECO:0000256" key="12">
    <source>
        <dbReference type="ARBA" id="ARBA00022741"/>
    </source>
</evidence>
<keyword evidence="19" id="KW-0511">Multifunctional enzyme</keyword>
<dbReference type="GO" id="GO:0046872">
    <property type="term" value="F:metal ion binding"/>
    <property type="evidence" value="ECO:0007669"/>
    <property type="project" value="UniProtKB-KW"/>
</dbReference>
<name>A0A345MYK1_9VIRU</name>
<keyword evidence="12" id="KW-0547">Nucleotide-binding</keyword>
<dbReference type="GO" id="GO:0005524">
    <property type="term" value="F:ATP binding"/>
    <property type="evidence" value="ECO:0007669"/>
    <property type="project" value="UniProtKB-KW"/>
</dbReference>
<dbReference type="Gene3D" id="3.40.50.300">
    <property type="entry name" value="P-loop containing nucleotide triphosphate hydrolases"/>
    <property type="match status" value="1"/>
</dbReference>
<dbReference type="GO" id="GO:0016787">
    <property type="term" value="F:hydrolase activity"/>
    <property type="evidence" value="ECO:0007669"/>
    <property type="project" value="UniProtKB-KW"/>
</dbReference>
<keyword evidence="18" id="KW-0238">DNA-binding</keyword>
<keyword evidence="13" id="KW-0255">Endonuclease</keyword>
<proteinExistence type="inferred from homology"/>
<dbReference type="GO" id="GO:0003724">
    <property type="term" value="F:RNA helicase activity"/>
    <property type="evidence" value="ECO:0007669"/>
    <property type="project" value="InterPro"/>
</dbReference>
<dbReference type="GO" id="GO:0006260">
    <property type="term" value="P:DNA replication"/>
    <property type="evidence" value="ECO:0007669"/>
    <property type="project" value="UniProtKB-KW"/>
</dbReference>
<dbReference type="GO" id="GO:0003723">
    <property type="term" value="F:RNA binding"/>
    <property type="evidence" value="ECO:0007669"/>
    <property type="project" value="InterPro"/>
</dbReference>
<reference evidence="24 25" key="1">
    <citation type="submission" date="2018-07" db="EMBL/GenBank/DDBJ databases">
        <title>Uncovering a Universe of Circular DNA Viruses in Animal Metagenomes.</title>
        <authorList>
            <person name="Tisza M."/>
            <person name="Buck C."/>
            <person name="Pastrana D."/>
            <person name="Welch N."/>
            <person name="Peretti A."/>
        </authorList>
    </citation>
    <scope>NUCLEOTIDE SEQUENCE [LARGE SCALE GENOMIC DNA]</scope>
    <source>
        <strain evidence="24">Ctcb18</strain>
    </source>
</reference>
<keyword evidence="17" id="KW-0190">Covalent protein-DNA linkage</keyword>
<evidence type="ECO:0000256" key="4">
    <source>
        <dbReference type="ARBA" id="ARBA00008545"/>
    </source>
</evidence>
<evidence type="ECO:0000256" key="18">
    <source>
        <dbReference type="ARBA" id="ARBA00023125"/>
    </source>
</evidence>
<dbReference type="GO" id="GO:0004519">
    <property type="term" value="F:endonuclease activity"/>
    <property type="evidence" value="ECO:0007669"/>
    <property type="project" value="UniProtKB-KW"/>
</dbReference>
<keyword evidence="25" id="KW-1185">Reference proteome</keyword>
<comment type="subcellular location">
    <subcellularLocation>
        <location evidence="3">Host nucleus</location>
    </subcellularLocation>
</comment>
<sequence length="272" mass="31712">MDDCNITKLRKRAWFLTINNPTEGCKLKSLRYVHKSEYGVIGEETCPTTGTPHYHVYFRLKDAVTFSKIKKDIPRANIEPAKGNDNQCKDYCSKQKLLVEHGTPSAGQGKRTDMSKVKDLISEDPRMSSIIEQVGSLQSIRTAEKLLVYKEPKRSWKTQVYWFCGATGTGKSKLANELYPDAYWAMDTGEWWEGYDAHEEVIIDDMRRDFLKFHQLIKLIDRYQYRVQFKGGSRQFLARTIVITSCYSPEEMFETREDIGQLLRRITEIKYF</sequence>
<dbReference type="Gene3D" id="3.40.1310.20">
    <property type="match status" value="1"/>
</dbReference>
<dbReference type="SUPFAM" id="SSF52540">
    <property type="entry name" value="P-loop containing nucleoside triphosphate hydrolases"/>
    <property type="match status" value="1"/>
</dbReference>
<keyword evidence="10" id="KW-0540">Nuclease</keyword>
<keyword evidence="7" id="KW-0808">Transferase</keyword>
<evidence type="ECO:0000256" key="1">
    <source>
        <dbReference type="ARBA" id="ARBA00001936"/>
    </source>
</evidence>
<dbReference type="InterPro" id="IPR049912">
    <property type="entry name" value="CRESS_DNA_REP"/>
</dbReference>